<organism evidence="12 13">
    <name type="scientific">Scomber scombrus</name>
    <name type="common">Atlantic mackerel</name>
    <name type="synonym">Scomber vernalis</name>
    <dbReference type="NCBI Taxonomy" id="13677"/>
    <lineage>
        <taxon>Eukaryota</taxon>
        <taxon>Metazoa</taxon>
        <taxon>Chordata</taxon>
        <taxon>Craniata</taxon>
        <taxon>Vertebrata</taxon>
        <taxon>Euteleostomi</taxon>
        <taxon>Actinopterygii</taxon>
        <taxon>Neopterygii</taxon>
        <taxon>Teleostei</taxon>
        <taxon>Neoteleostei</taxon>
        <taxon>Acanthomorphata</taxon>
        <taxon>Pelagiaria</taxon>
        <taxon>Scombriformes</taxon>
        <taxon>Scombridae</taxon>
        <taxon>Scomber</taxon>
    </lineage>
</organism>
<keyword evidence="3" id="KW-0999">Mitochondrion inner membrane</keyword>
<comment type="similarity">
    <text evidence="10">Belongs to the MICOS complex subunit Mic19 family. Metazoan Mic25 subfamily.</text>
</comment>
<evidence type="ECO:0000313" key="12">
    <source>
        <dbReference type="EMBL" id="CAK6958211.1"/>
    </source>
</evidence>
<evidence type="ECO:0000256" key="2">
    <source>
        <dbReference type="ARBA" id="ARBA00022707"/>
    </source>
</evidence>
<comment type="caution">
    <text evidence="12">The sequence shown here is derived from an EMBL/GenBank/DDBJ whole genome shotgun (WGS) entry which is preliminary data.</text>
</comment>
<keyword evidence="4" id="KW-0175">Coiled coil</keyword>
<reference evidence="12 13" key="1">
    <citation type="submission" date="2024-01" db="EMBL/GenBank/DDBJ databases">
        <authorList>
            <person name="Alioto T."/>
            <person name="Alioto T."/>
            <person name="Gomez Garrido J."/>
        </authorList>
    </citation>
    <scope>NUCLEOTIDE SEQUENCE [LARGE SCALE GENOMIC DNA]</scope>
</reference>
<accession>A0AAV1NF91</accession>
<evidence type="ECO:0000256" key="10">
    <source>
        <dbReference type="ARBA" id="ARBA00034480"/>
    </source>
</evidence>
<evidence type="ECO:0000256" key="4">
    <source>
        <dbReference type="ARBA" id="ARBA00023054"/>
    </source>
</evidence>
<sequence>MGANGSTARKVSFGLDENEKVTVIEGVKLSEDVLRRMRESQGFDSAKPPKSKPDSHKPTPIPTGSSSTEIQEELRKDFERQQALVQEQLSRLAQRERETAVTAGLDDLTPALLIEKGKAHEEQAKVKMLARQLERKEKELESISCFYKDQLETLEKKTLHCSRLAQQYMNCVQQAKSALTNHG</sequence>
<evidence type="ECO:0000256" key="8">
    <source>
        <dbReference type="ARBA" id="ARBA00023288"/>
    </source>
</evidence>
<dbReference type="PANTHER" id="PTHR47609:SF1">
    <property type="entry name" value="MICOS COMPLEX SUBUNIT MIC25"/>
    <property type="match status" value="1"/>
</dbReference>
<keyword evidence="7" id="KW-1015">Disulfide bond</keyword>
<keyword evidence="8" id="KW-0449">Lipoprotein</keyword>
<evidence type="ECO:0000313" key="13">
    <source>
        <dbReference type="Proteomes" id="UP001314229"/>
    </source>
</evidence>
<name>A0AAV1NF91_SCOSC</name>
<comment type="subcellular location">
    <subcellularLocation>
        <location evidence="9">Mitochondrion inner membrane</location>
        <topology evidence="9">Lipid-anchor</topology>
    </subcellularLocation>
</comment>
<dbReference type="EMBL" id="CAWUFR010000033">
    <property type="protein sequence ID" value="CAK6958211.1"/>
    <property type="molecule type" value="Genomic_DNA"/>
</dbReference>
<keyword evidence="2" id="KW-0519">Myristate</keyword>
<evidence type="ECO:0000256" key="5">
    <source>
        <dbReference type="ARBA" id="ARBA00023128"/>
    </source>
</evidence>
<dbReference type="AlphaFoldDB" id="A0AAV1NF91"/>
<protein>
    <submittedName>
        <fullName evidence="12">MICOS complex subunit mic25a-like isoform X2</fullName>
    </submittedName>
</protein>
<keyword evidence="13" id="KW-1185">Reference proteome</keyword>
<dbReference type="InterPro" id="IPR007964">
    <property type="entry name" value="MIC19/MIC25"/>
</dbReference>
<keyword evidence="5" id="KW-0496">Mitochondrion</keyword>
<comment type="function">
    <text evidence="1">Component of the MICOS complex, a large protein complex of the mitochondrial inner membrane that plays crucial roles in the maintenance of crista junctions, inner membrane architecture, and formation of contact sites to the outer membrane.</text>
</comment>
<dbReference type="Pfam" id="PF05300">
    <property type="entry name" value="MIC19_MIC25"/>
    <property type="match status" value="1"/>
</dbReference>
<evidence type="ECO:0000256" key="1">
    <source>
        <dbReference type="ARBA" id="ARBA00002689"/>
    </source>
</evidence>
<dbReference type="PANTHER" id="PTHR47609">
    <property type="entry name" value="MICOS COMPLEX SUBUNIT MIC25"/>
    <property type="match status" value="1"/>
</dbReference>
<evidence type="ECO:0000256" key="9">
    <source>
        <dbReference type="ARBA" id="ARBA00034476"/>
    </source>
</evidence>
<dbReference type="GO" id="GO:0061617">
    <property type="term" value="C:MICOS complex"/>
    <property type="evidence" value="ECO:0007669"/>
    <property type="project" value="InterPro"/>
</dbReference>
<feature type="region of interest" description="Disordered" evidence="11">
    <location>
        <begin position="35"/>
        <end position="74"/>
    </location>
</feature>
<dbReference type="Proteomes" id="UP001314229">
    <property type="component" value="Unassembled WGS sequence"/>
</dbReference>
<evidence type="ECO:0000256" key="11">
    <source>
        <dbReference type="SAM" id="MobiDB-lite"/>
    </source>
</evidence>
<keyword evidence="6" id="KW-0472">Membrane</keyword>
<dbReference type="InterPro" id="IPR042860">
    <property type="entry name" value="MIC25"/>
</dbReference>
<gene>
    <name evidence="12" type="ORF">FSCOSCO3_A005026</name>
</gene>
<proteinExistence type="inferred from homology"/>
<evidence type="ECO:0000256" key="3">
    <source>
        <dbReference type="ARBA" id="ARBA00022792"/>
    </source>
</evidence>
<evidence type="ECO:0000256" key="6">
    <source>
        <dbReference type="ARBA" id="ARBA00023136"/>
    </source>
</evidence>
<evidence type="ECO:0000256" key="7">
    <source>
        <dbReference type="ARBA" id="ARBA00023157"/>
    </source>
</evidence>